<feature type="chain" id="PRO_5019301918" description="Inhibitor I9 domain-containing protein" evidence="1">
    <location>
        <begin position="25"/>
        <end position="224"/>
    </location>
</feature>
<evidence type="ECO:0000259" key="2">
    <source>
        <dbReference type="Pfam" id="PF05922"/>
    </source>
</evidence>
<dbReference type="PANTHER" id="PTHR48222:SF4">
    <property type="entry name" value="PROTEINASE INHIBITOR, PROPEPTIDE"/>
    <property type="match status" value="1"/>
</dbReference>
<sequence>MLRRSLSSFVLVISVLISSSVAMAEVSGDGDSSSSAAVHIIYTEKPLNEEPEAFHLRTLSSVLGSEEAAKKALIYSYKNAASGFSAKLTPEQVSQISSECLVLLLLMELFNSAGFLNDLGLFLQISSGKEWGGDVGVYRFKYQTDPIALDSKSSVNIFRGSHPHYIIWDCFTYFDCNNSSISSTNDSSIMAALPGVLQVVPSRTLQLHSGPGMLHSGPGIHKKM</sequence>
<dbReference type="Gene3D" id="3.30.70.80">
    <property type="entry name" value="Peptidase S8 propeptide/proteinase inhibitor I9"/>
    <property type="match status" value="1"/>
</dbReference>
<feature type="domain" description="Inhibitor I9" evidence="2">
    <location>
        <begin position="40"/>
        <end position="99"/>
    </location>
</feature>
<dbReference type="AlphaFoldDB" id="A0A438IWW5"/>
<keyword evidence="1" id="KW-0732">Signal</keyword>
<name>A0A438IWW5_VITVI</name>
<gene>
    <name evidence="3" type="ORF">CK203_036217</name>
</gene>
<dbReference type="Pfam" id="PF05922">
    <property type="entry name" value="Inhibitor_I9"/>
    <property type="match status" value="1"/>
</dbReference>
<proteinExistence type="predicted"/>
<dbReference type="InterPro" id="IPR037045">
    <property type="entry name" value="S8pro/Inhibitor_I9_sf"/>
</dbReference>
<feature type="signal peptide" evidence="1">
    <location>
        <begin position="1"/>
        <end position="24"/>
    </location>
</feature>
<dbReference type="InterPro" id="IPR010259">
    <property type="entry name" value="S8pro/Inhibitor_I9"/>
</dbReference>
<evidence type="ECO:0000256" key="1">
    <source>
        <dbReference type="SAM" id="SignalP"/>
    </source>
</evidence>
<accession>A0A438IWW5</accession>
<evidence type="ECO:0000313" key="3">
    <source>
        <dbReference type="EMBL" id="RVX01233.1"/>
    </source>
</evidence>
<protein>
    <recommendedName>
        <fullName evidence="2">Inhibitor I9 domain-containing protein</fullName>
    </recommendedName>
</protein>
<dbReference type="Proteomes" id="UP000288805">
    <property type="component" value="Unassembled WGS sequence"/>
</dbReference>
<evidence type="ECO:0000313" key="4">
    <source>
        <dbReference type="Proteomes" id="UP000288805"/>
    </source>
</evidence>
<organism evidence="3 4">
    <name type="scientific">Vitis vinifera</name>
    <name type="common">Grape</name>
    <dbReference type="NCBI Taxonomy" id="29760"/>
    <lineage>
        <taxon>Eukaryota</taxon>
        <taxon>Viridiplantae</taxon>
        <taxon>Streptophyta</taxon>
        <taxon>Embryophyta</taxon>
        <taxon>Tracheophyta</taxon>
        <taxon>Spermatophyta</taxon>
        <taxon>Magnoliopsida</taxon>
        <taxon>eudicotyledons</taxon>
        <taxon>Gunneridae</taxon>
        <taxon>Pentapetalae</taxon>
        <taxon>rosids</taxon>
        <taxon>Vitales</taxon>
        <taxon>Vitaceae</taxon>
        <taxon>Viteae</taxon>
        <taxon>Vitis</taxon>
    </lineage>
</organism>
<dbReference type="PANTHER" id="PTHR48222">
    <property type="entry name" value="PROTEINASE INHIBITOR, PROPEPTIDE"/>
    <property type="match status" value="1"/>
</dbReference>
<dbReference type="EMBL" id="QGNW01000077">
    <property type="protein sequence ID" value="RVX01233.1"/>
    <property type="molecule type" value="Genomic_DNA"/>
</dbReference>
<comment type="caution">
    <text evidence="3">The sequence shown here is derived from an EMBL/GenBank/DDBJ whole genome shotgun (WGS) entry which is preliminary data.</text>
</comment>
<reference evidence="3 4" key="1">
    <citation type="journal article" date="2018" name="PLoS Genet.">
        <title>Population sequencing reveals clonal diversity and ancestral inbreeding in the grapevine cultivar Chardonnay.</title>
        <authorList>
            <person name="Roach M.J."/>
            <person name="Johnson D.L."/>
            <person name="Bohlmann J."/>
            <person name="van Vuuren H.J."/>
            <person name="Jones S.J."/>
            <person name="Pretorius I.S."/>
            <person name="Schmidt S.A."/>
            <person name="Borneman A.R."/>
        </authorList>
    </citation>
    <scope>NUCLEOTIDE SEQUENCE [LARGE SCALE GENOMIC DNA]</scope>
    <source>
        <strain evidence="4">cv. Chardonnay</strain>
        <tissue evidence="3">Leaf</tissue>
    </source>
</reference>